<feature type="region of interest" description="Disordered" evidence="1">
    <location>
        <begin position="82"/>
        <end position="106"/>
    </location>
</feature>
<reference evidence="2" key="1">
    <citation type="submission" date="2022-08" db="EMBL/GenBank/DDBJ databases">
        <title>Genome sequencing of akame (Lates japonicus).</title>
        <authorList>
            <person name="Hashiguchi Y."/>
            <person name="Takahashi H."/>
        </authorList>
    </citation>
    <scope>NUCLEOTIDE SEQUENCE</scope>
    <source>
        <strain evidence="2">Kochi</strain>
    </source>
</reference>
<keyword evidence="2" id="KW-0675">Receptor</keyword>
<organism evidence="2 3">
    <name type="scientific">Lates japonicus</name>
    <name type="common">Japanese lates</name>
    <dbReference type="NCBI Taxonomy" id="270547"/>
    <lineage>
        <taxon>Eukaryota</taxon>
        <taxon>Metazoa</taxon>
        <taxon>Chordata</taxon>
        <taxon>Craniata</taxon>
        <taxon>Vertebrata</taxon>
        <taxon>Euteleostomi</taxon>
        <taxon>Actinopterygii</taxon>
        <taxon>Neopterygii</taxon>
        <taxon>Teleostei</taxon>
        <taxon>Neoteleostei</taxon>
        <taxon>Acanthomorphata</taxon>
        <taxon>Carangaria</taxon>
        <taxon>Carangaria incertae sedis</taxon>
        <taxon>Centropomidae</taxon>
        <taxon>Lates</taxon>
    </lineage>
</organism>
<proteinExistence type="predicted"/>
<dbReference type="EMBL" id="BRZM01000407">
    <property type="protein sequence ID" value="GLD70677.1"/>
    <property type="molecule type" value="Genomic_DNA"/>
</dbReference>
<feature type="compositionally biased region" description="Polar residues" evidence="1">
    <location>
        <begin position="87"/>
        <end position="100"/>
    </location>
</feature>
<feature type="region of interest" description="Disordered" evidence="1">
    <location>
        <begin position="202"/>
        <end position="258"/>
    </location>
</feature>
<accession>A0AAD3NA45</accession>
<evidence type="ECO:0000313" key="2">
    <source>
        <dbReference type="EMBL" id="GLD70677.1"/>
    </source>
</evidence>
<name>A0AAD3NA45_LATJO</name>
<feature type="region of interest" description="Disordered" evidence="1">
    <location>
        <begin position="132"/>
        <end position="180"/>
    </location>
</feature>
<keyword evidence="3" id="KW-1185">Reference proteome</keyword>
<dbReference type="Proteomes" id="UP001279410">
    <property type="component" value="Unassembled WGS sequence"/>
</dbReference>
<protein>
    <submittedName>
        <fullName evidence="2">Fibroblast growth factor receptor substrate 2-like protein</fullName>
    </submittedName>
</protein>
<sequence>MGQAFRVAVELTARLCVTHTILGVASGGLTCAYRRCGSDSSLFSFEESAVLEPNHQAAHTPAALGYSVPTVPNGVTRIPSVGEVPSHPSTRHQSVASTRLPSVGEESTHPLLVADEAVRDDLICSLCQHHGAPGGPAQPLTVTTPLESPTSPQSQCPPTPPPPPRVRTEPPDAPPQSEPQVLLEPQGVSFALGPTPVQRQLMERRRQQQGRAGHGVKPRAAVRPAPRRLLLLQSSAAPACGHPSHPHRPAECINSSGL</sequence>
<feature type="compositionally biased region" description="Low complexity" evidence="1">
    <location>
        <begin position="218"/>
        <end position="239"/>
    </location>
</feature>
<gene>
    <name evidence="2" type="ORF">AKAME5_002199500</name>
</gene>
<comment type="caution">
    <text evidence="2">The sequence shown here is derived from an EMBL/GenBank/DDBJ whole genome shotgun (WGS) entry which is preliminary data.</text>
</comment>
<evidence type="ECO:0000256" key="1">
    <source>
        <dbReference type="SAM" id="MobiDB-lite"/>
    </source>
</evidence>
<evidence type="ECO:0000313" key="3">
    <source>
        <dbReference type="Proteomes" id="UP001279410"/>
    </source>
</evidence>
<dbReference type="AlphaFoldDB" id="A0AAD3NA45"/>
<feature type="compositionally biased region" description="Pro residues" evidence="1">
    <location>
        <begin position="155"/>
        <end position="177"/>
    </location>
</feature>